<keyword evidence="2" id="KW-1133">Transmembrane helix</keyword>
<organism evidence="3 4">
    <name type="scientific">Streptomyces coacervatus</name>
    <dbReference type="NCBI Taxonomy" id="647381"/>
    <lineage>
        <taxon>Bacteria</taxon>
        <taxon>Bacillati</taxon>
        <taxon>Actinomycetota</taxon>
        <taxon>Actinomycetes</taxon>
        <taxon>Kitasatosporales</taxon>
        <taxon>Streptomycetaceae</taxon>
        <taxon>Streptomyces</taxon>
    </lineage>
</organism>
<feature type="transmembrane region" description="Helical" evidence="2">
    <location>
        <begin position="77"/>
        <end position="99"/>
    </location>
</feature>
<evidence type="ECO:0000256" key="2">
    <source>
        <dbReference type="SAM" id="Phobius"/>
    </source>
</evidence>
<dbReference type="Pfam" id="PF00805">
    <property type="entry name" value="Pentapeptide"/>
    <property type="match status" value="1"/>
</dbReference>
<keyword evidence="2" id="KW-0812">Transmembrane</keyword>
<accession>A0ABP7HX37</accession>
<reference evidence="4" key="1">
    <citation type="journal article" date="2019" name="Int. J. Syst. Evol. Microbiol.">
        <title>The Global Catalogue of Microorganisms (GCM) 10K type strain sequencing project: providing services to taxonomists for standard genome sequencing and annotation.</title>
        <authorList>
            <consortium name="The Broad Institute Genomics Platform"/>
            <consortium name="The Broad Institute Genome Sequencing Center for Infectious Disease"/>
            <person name="Wu L."/>
            <person name="Ma J."/>
        </authorList>
    </citation>
    <scope>NUCLEOTIDE SEQUENCE [LARGE SCALE GENOMIC DNA]</scope>
    <source>
        <strain evidence="4">JCM 17138</strain>
    </source>
</reference>
<evidence type="ECO:0000313" key="4">
    <source>
        <dbReference type="Proteomes" id="UP001501009"/>
    </source>
</evidence>
<feature type="transmembrane region" description="Helical" evidence="2">
    <location>
        <begin position="131"/>
        <end position="149"/>
    </location>
</feature>
<evidence type="ECO:0008006" key="5">
    <source>
        <dbReference type="Google" id="ProtNLM"/>
    </source>
</evidence>
<proteinExistence type="predicted"/>
<keyword evidence="2" id="KW-0472">Membrane</keyword>
<sequence>MEVTSKRGVQEDRHRELRIRWRCGAFDFGRLRPGCNATRGPEWRHNLAASSLRQGGVTTALHQRRARARRIRRLRGIGSWAFALGGALALVVGLPWLVWRGPYLLDKAYIDTARMGAAGGSAALVTGLRTAIVACAAAVGAGVALVYTIRNYRLTRRGQVTDRFTKALERLGSDHRYVRIGGVLALEQIVQDAPEQATHAAQVLGHFVRDRAPTRPGPWNAPDGEQTTTDTSLLTPPEADVQVALTALTRPESRTHVDDRERLDLRILHLVGAYLVGADLTEANLGGADLTRVELVGADFTGASLHKANLTRAWAGGGHVHPHPGR</sequence>
<dbReference type="EMBL" id="BAABDE010000017">
    <property type="protein sequence ID" value="GAA3800852.1"/>
    <property type="molecule type" value="Genomic_DNA"/>
</dbReference>
<keyword evidence="4" id="KW-1185">Reference proteome</keyword>
<evidence type="ECO:0000313" key="3">
    <source>
        <dbReference type="EMBL" id="GAA3800852.1"/>
    </source>
</evidence>
<comment type="caution">
    <text evidence="3">The sequence shown here is derived from an EMBL/GenBank/DDBJ whole genome shotgun (WGS) entry which is preliminary data.</text>
</comment>
<dbReference type="SUPFAM" id="SSF141571">
    <property type="entry name" value="Pentapeptide repeat-like"/>
    <property type="match status" value="1"/>
</dbReference>
<evidence type="ECO:0000256" key="1">
    <source>
        <dbReference type="SAM" id="MobiDB-lite"/>
    </source>
</evidence>
<dbReference type="Gene3D" id="2.160.20.80">
    <property type="entry name" value="E3 ubiquitin-protein ligase SopA"/>
    <property type="match status" value="1"/>
</dbReference>
<feature type="region of interest" description="Disordered" evidence="1">
    <location>
        <begin position="211"/>
        <end position="233"/>
    </location>
</feature>
<protein>
    <recommendedName>
        <fullName evidence="5">Pentapeptide repeat-containing protein</fullName>
    </recommendedName>
</protein>
<dbReference type="InterPro" id="IPR001646">
    <property type="entry name" value="5peptide_repeat"/>
</dbReference>
<name>A0ABP7HX37_9ACTN</name>
<dbReference type="Proteomes" id="UP001501009">
    <property type="component" value="Unassembled WGS sequence"/>
</dbReference>
<gene>
    <name evidence="3" type="ORF">GCM10022403_038900</name>
</gene>